<sequence>MLRAGQEEKREAKLPPVSQVRDLLSKDQLFVGASEVVFERVYILEGQVVDQPATALATMQQRLIDAGMENVELFLQRCIEPDRCAVLVMLKEDMPSSDFAWPGDVALW</sequence>
<dbReference type="EMBL" id="CAMXCT030006711">
    <property type="protein sequence ID" value="CAL4806050.1"/>
    <property type="molecule type" value="Genomic_DNA"/>
</dbReference>
<comment type="caution">
    <text evidence="1">The sequence shown here is derived from an EMBL/GenBank/DDBJ whole genome shotgun (WGS) entry which is preliminary data.</text>
</comment>
<reference evidence="1" key="1">
    <citation type="submission" date="2022-10" db="EMBL/GenBank/DDBJ databases">
        <authorList>
            <person name="Chen Y."/>
            <person name="Dougan E. K."/>
            <person name="Chan C."/>
            <person name="Rhodes N."/>
            <person name="Thang M."/>
        </authorList>
    </citation>
    <scope>NUCLEOTIDE SEQUENCE</scope>
</reference>
<dbReference type="EMBL" id="CAMXCT020006711">
    <property type="protein sequence ID" value="CAL1172113.1"/>
    <property type="molecule type" value="Genomic_DNA"/>
</dbReference>
<protein>
    <submittedName>
        <fullName evidence="2">Peptidase M50 domain-containing protein</fullName>
    </submittedName>
</protein>
<dbReference type="Proteomes" id="UP001152797">
    <property type="component" value="Unassembled WGS sequence"/>
</dbReference>
<evidence type="ECO:0000313" key="1">
    <source>
        <dbReference type="EMBL" id="CAI4018738.1"/>
    </source>
</evidence>
<proteinExistence type="predicted"/>
<keyword evidence="3" id="KW-1185">Reference proteome</keyword>
<dbReference type="EMBL" id="CAMXCT010006711">
    <property type="protein sequence ID" value="CAI4018738.1"/>
    <property type="molecule type" value="Genomic_DNA"/>
</dbReference>
<dbReference type="OrthoDB" id="5738at2759"/>
<evidence type="ECO:0000313" key="3">
    <source>
        <dbReference type="Proteomes" id="UP001152797"/>
    </source>
</evidence>
<evidence type="ECO:0000313" key="2">
    <source>
        <dbReference type="EMBL" id="CAL4806050.1"/>
    </source>
</evidence>
<accession>A0A9P1GPP2</accession>
<organism evidence="1">
    <name type="scientific">Cladocopium goreaui</name>
    <dbReference type="NCBI Taxonomy" id="2562237"/>
    <lineage>
        <taxon>Eukaryota</taxon>
        <taxon>Sar</taxon>
        <taxon>Alveolata</taxon>
        <taxon>Dinophyceae</taxon>
        <taxon>Suessiales</taxon>
        <taxon>Symbiodiniaceae</taxon>
        <taxon>Cladocopium</taxon>
    </lineage>
</organism>
<gene>
    <name evidence="1" type="ORF">C1SCF055_LOCUS43281</name>
</gene>
<dbReference type="AlphaFoldDB" id="A0A9P1GPP2"/>
<name>A0A9P1GPP2_9DINO</name>
<reference evidence="2 3" key="2">
    <citation type="submission" date="2024-05" db="EMBL/GenBank/DDBJ databases">
        <authorList>
            <person name="Chen Y."/>
            <person name="Shah S."/>
            <person name="Dougan E. K."/>
            <person name="Thang M."/>
            <person name="Chan C."/>
        </authorList>
    </citation>
    <scope>NUCLEOTIDE SEQUENCE [LARGE SCALE GENOMIC DNA]</scope>
</reference>